<gene>
    <name evidence="1" type="ORF">Airi02_040130</name>
</gene>
<evidence type="ECO:0000313" key="2">
    <source>
        <dbReference type="Proteomes" id="UP001165074"/>
    </source>
</evidence>
<dbReference type="AlphaFoldDB" id="A0A9W6S2W1"/>
<reference evidence="1" key="1">
    <citation type="submission" date="2023-03" db="EMBL/GenBank/DDBJ databases">
        <title>Actinoallomurus iriomotensis NBRC 103684.</title>
        <authorList>
            <person name="Ichikawa N."/>
            <person name="Sato H."/>
            <person name="Tonouchi N."/>
        </authorList>
    </citation>
    <scope>NUCLEOTIDE SEQUENCE</scope>
    <source>
        <strain evidence="1">NBRC 103684</strain>
    </source>
</reference>
<accession>A0A9W6S2W1</accession>
<organism evidence="1 2">
    <name type="scientific">Actinoallomurus iriomotensis</name>
    <dbReference type="NCBI Taxonomy" id="478107"/>
    <lineage>
        <taxon>Bacteria</taxon>
        <taxon>Bacillati</taxon>
        <taxon>Actinomycetota</taxon>
        <taxon>Actinomycetes</taxon>
        <taxon>Streptosporangiales</taxon>
        <taxon>Thermomonosporaceae</taxon>
        <taxon>Actinoallomurus</taxon>
    </lineage>
</organism>
<dbReference type="EMBL" id="BSTK01000005">
    <property type="protein sequence ID" value="GLY86084.1"/>
    <property type="molecule type" value="Genomic_DNA"/>
</dbReference>
<sequence>MGNPNWPLTRSEGDERSVDIEKEQRTLCETFHDRTITLGGIGNPLLALLLGASAENQQFAVRGFEGGS</sequence>
<comment type="caution">
    <text evidence="1">The sequence shown here is derived from an EMBL/GenBank/DDBJ whole genome shotgun (WGS) entry which is preliminary data.</text>
</comment>
<name>A0A9W6S2W1_9ACTN</name>
<keyword evidence="2" id="KW-1185">Reference proteome</keyword>
<dbReference type="Proteomes" id="UP001165074">
    <property type="component" value="Unassembled WGS sequence"/>
</dbReference>
<evidence type="ECO:0000313" key="1">
    <source>
        <dbReference type="EMBL" id="GLY86084.1"/>
    </source>
</evidence>
<protein>
    <submittedName>
        <fullName evidence="1">Uncharacterized protein</fullName>
    </submittedName>
</protein>
<proteinExistence type="predicted"/>